<dbReference type="Proteomes" id="UP000007015">
    <property type="component" value="Chromosome 7"/>
</dbReference>
<reference evidence="2 3" key="1">
    <citation type="journal article" date="2005" name="PLoS Biol.">
        <title>The genomes of Oryza sativa: a history of duplications.</title>
        <authorList>
            <person name="Yu J."/>
            <person name="Wang J."/>
            <person name="Lin W."/>
            <person name="Li S."/>
            <person name="Li H."/>
            <person name="Zhou J."/>
            <person name="Ni P."/>
            <person name="Dong W."/>
            <person name="Hu S."/>
            <person name="Zeng C."/>
            <person name="Zhang J."/>
            <person name="Zhang Y."/>
            <person name="Li R."/>
            <person name="Xu Z."/>
            <person name="Li S."/>
            <person name="Li X."/>
            <person name="Zheng H."/>
            <person name="Cong L."/>
            <person name="Lin L."/>
            <person name="Yin J."/>
            <person name="Geng J."/>
            <person name="Li G."/>
            <person name="Shi J."/>
            <person name="Liu J."/>
            <person name="Lv H."/>
            <person name="Li J."/>
            <person name="Wang J."/>
            <person name="Deng Y."/>
            <person name="Ran L."/>
            <person name="Shi X."/>
            <person name="Wang X."/>
            <person name="Wu Q."/>
            <person name="Li C."/>
            <person name="Ren X."/>
            <person name="Wang J."/>
            <person name="Wang X."/>
            <person name="Li D."/>
            <person name="Liu D."/>
            <person name="Zhang X."/>
            <person name="Ji Z."/>
            <person name="Zhao W."/>
            <person name="Sun Y."/>
            <person name="Zhang Z."/>
            <person name="Bao J."/>
            <person name="Han Y."/>
            <person name="Dong L."/>
            <person name="Ji J."/>
            <person name="Chen P."/>
            <person name="Wu S."/>
            <person name="Liu J."/>
            <person name="Xiao Y."/>
            <person name="Bu D."/>
            <person name="Tan J."/>
            <person name="Yang L."/>
            <person name="Ye C."/>
            <person name="Zhang J."/>
            <person name="Xu J."/>
            <person name="Zhou Y."/>
            <person name="Yu Y."/>
            <person name="Zhang B."/>
            <person name="Zhuang S."/>
            <person name="Wei H."/>
            <person name="Liu B."/>
            <person name="Lei M."/>
            <person name="Yu H."/>
            <person name="Li Y."/>
            <person name="Xu H."/>
            <person name="Wei S."/>
            <person name="He X."/>
            <person name="Fang L."/>
            <person name="Zhang Z."/>
            <person name="Zhang Y."/>
            <person name="Huang X."/>
            <person name="Su Z."/>
            <person name="Tong W."/>
            <person name="Li J."/>
            <person name="Tong Z."/>
            <person name="Li S."/>
            <person name="Ye J."/>
            <person name="Wang L."/>
            <person name="Fang L."/>
            <person name="Lei T."/>
            <person name="Chen C."/>
            <person name="Chen H."/>
            <person name="Xu Z."/>
            <person name="Li H."/>
            <person name="Huang H."/>
            <person name="Zhang F."/>
            <person name="Xu H."/>
            <person name="Li N."/>
            <person name="Zhao C."/>
            <person name="Li S."/>
            <person name="Dong L."/>
            <person name="Huang Y."/>
            <person name="Li L."/>
            <person name="Xi Y."/>
            <person name="Qi Q."/>
            <person name="Li W."/>
            <person name="Zhang B."/>
            <person name="Hu W."/>
            <person name="Zhang Y."/>
            <person name="Tian X."/>
            <person name="Jiao Y."/>
            <person name="Liang X."/>
            <person name="Jin J."/>
            <person name="Gao L."/>
            <person name="Zheng W."/>
            <person name="Hao B."/>
            <person name="Liu S."/>
            <person name="Wang W."/>
            <person name="Yuan L."/>
            <person name="Cao M."/>
            <person name="McDermott J."/>
            <person name="Samudrala R."/>
            <person name="Wang J."/>
            <person name="Wong G.K."/>
            <person name="Yang H."/>
        </authorList>
    </citation>
    <scope>NUCLEOTIDE SEQUENCE [LARGE SCALE GENOMIC DNA]</scope>
    <source>
        <strain evidence="3">cv. 93-11</strain>
    </source>
</reference>
<evidence type="ECO:0000313" key="3">
    <source>
        <dbReference type="Proteomes" id="UP000007015"/>
    </source>
</evidence>
<gene>
    <name evidence="2" type="ORF">OsI_26570</name>
</gene>
<proteinExistence type="predicted"/>
<dbReference type="EMBL" id="CM000132">
    <property type="protein sequence ID" value="EAZ04424.1"/>
    <property type="molecule type" value="Genomic_DNA"/>
</dbReference>
<protein>
    <submittedName>
        <fullName evidence="2">Uncharacterized protein</fullName>
    </submittedName>
</protein>
<keyword evidence="3" id="KW-1185">Reference proteome</keyword>
<sequence>MRRQTTMPARRRWMARRSSGAGGTGGRRGRGGQLGEGGGVGGAVGRRGGGGRLGKNGDGAGGVASCGVHAREFQASGEDYSLTRGSACIEPQYTAIHEQPNAHLGRMWELIQAWAAFHGRAGLGPVPHRNTNSQMRPNPEIH</sequence>
<accession>A2YMW3</accession>
<name>A2YMW3_ORYSI</name>
<evidence type="ECO:0000256" key="1">
    <source>
        <dbReference type="SAM" id="MobiDB-lite"/>
    </source>
</evidence>
<feature type="compositionally biased region" description="Gly residues" evidence="1">
    <location>
        <begin position="20"/>
        <end position="58"/>
    </location>
</feature>
<feature type="region of interest" description="Disordered" evidence="1">
    <location>
        <begin position="1"/>
        <end position="58"/>
    </location>
</feature>
<dbReference type="HOGENOM" id="CLU_1819056_0_0_1"/>
<dbReference type="AlphaFoldDB" id="A2YMW3"/>
<organism evidence="2 3">
    <name type="scientific">Oryza sativa subsp. indica</name>
    <name type="common">Rice</name>
    <dbReference type="NCBI Taxonomy" id="39946"/>
    <lineage>
        <taxon>Eukaryota</taxon>
        <taxon>Viridiplantae</taxon>
        <taxon>Streptophyta</taxon>
        <taxon>Embryophyta</taxon>
        <taxon>Tracheophyta</taxon>
        <taxon>Spermatophyta</taxon>
        <taxon>Magnoliopsida</taxon>
        <taxon>Liliopsida</taxon>
        <taxon>Poales</taxon>
        <taxon>Poaceae</taxon>
        <taxon>BOP clade</taxon>
        <taxon>Oryzoideae</taxon>
        <taxon>Oryzeae</taxon>
        <taxon>Oryzinae</taxon>
        <taxon>Oryza</taxon>
        <taxon>Oryza sativa</taxon>
    </lineage>
</organism>
<feature type="compositionally biased region" description="Basic residues" evidence="1">
    <location>
        <begin position="1"/>
        <end position="15"/>
    </location>
</feature>
<dbReference type="Gramene" id="BGIOSGA024043-TA">
    <property type="protein sequence ID" value="BGIOSGA024043-PA"/>
    <property type="gene ID" value="BGIOSGA024043"/>
</dbReference>
<evidence type="ECO:0000313" key="2">
    <source>
        <dbReference type="EMBL" id="EAZ04424.1"/>
    </source>
</evidence>